<comment type="caution">
    <text evidence="1">The sequence shown here is derived from an EMBL/GenBank/DDBJ whole genome shotgun (WGS) entry which is preliminary data.</text>
</comment>
<evidence type="ECO:0000313" key="2">
    <source>
        <dbReference type="Proteomes" id="UP001078443"/>
    </source>
</evidence>
<dbReference type="Proteomes" id="UP001078443">
    <property type="component" value="Unassembled WGS sequence"/>
</dbReference>
<dbReference type="RefSeq" id="WP_268039609.1">
    <property type="nucleotide sequence ID" value="NZ_JAPQER010000001.1"/>
</dbReference>
<accession>A0ABT4CWZ3</accession>
<keyword evidence="2" id="KW-1185">Reference proteome</keyword>
<evidence type="ECO:0008006" key="3">
    <source>
        <dbReference type="Google" id="ProtNLM"/>
    </source>
</evidence>
<proteinExistence type="predicted"/>
<gene>
    <name evidence="1" type="ORF">OW763_03170</name>
</gene>
<organism evidence="1 2">
    <name type="scientific">Clostridium aestuarii</name>
    <dbReference type="NCBI Taxonomy" id="338193"/>
    <lineage>
        <taxon>Bacteria</taxon>
        <taxon>Bacillati</taxon>
        <taxon>Bacillota</taxon>
        <taxon>Clostridia</taxon>
        <taxon>Eubacteriales</taxon>
        <taxon>Clostridiaceae</taxon>
        <taxon>Clostridium</taxon>
    </lineage>
</organism>
<name>A0ABT4CWZ3_9CLOT</name>
<sequence length="67" mass="7666">MYINVKNKKFTKKMGAIGIVRLVCTKCGRVWYTAYGEGEHKCDSCGAKLKHEEIKLSKCKIQKNKTK</sequence>
<evidence type="ECO:0000313" key="1">
    <source>
        <dbReference type="EMBL" id="MCY6483357.1"/>
    </source>
</evidence>
<reference evidence="1" key="1">
    <citation type="submission" date="2022-12" db="EMBL/GenBank/DDBJ databases">
        <authorList>
            <person name="Wang J."/>
        </authorList>
    </citation>
    <scope>NUCLEOTIDE SEQUENCE</scope>
    <source>
        <strain evidence="1">HY-45-18</strain>
    </source>
</reference>
<dbReference type="EMBL" id="JAPQER010000001">
    <property type="protein sequence ID" value="MCY6483357.1"/>
    <property type="molecule type" value="Genomic_DNA"/>
</dbReference>
<protein>
    <recommendedName>
        <fullName evidence="3">30S ribosomal protein S27ae</fullName>
    </recommendedName>
</protein>